<dbReference type="CDD" id="cd07812">
    <property type="entry name" value="SRPBCC"/>
    <property type="match status" value="1"/>
</dbReference>
<dbReference type="SUPFAM" id="SSF55961">
    <property type="entry name" value="Bet v1-like"/>
    <property type="match status" value="1"/>
</dbReference>
<dbReference type="Proteomes" id="UP000478417">
    <property type="component" value="Unassembled WGS sequence"/>
</dbReference>
<dbReference type="InterPro" id="IPR019587">
    <property type="entry name" value="Polyketide_cyclase/dehydratase"/>
</dbReference>
<accession>A0A6B2M0C9</accession>
<evidence type="ECO:0000313" key="2">
    <source>
        <dbReference type="Proteomes" id="UP000478417"/>
    </source>
</evidence>
<protein>
    <submittedName>
        <fullName evidence="1">SRPBCC family protein</fullName>
    </submittedName>
</protein>
<dbReference type="Pfam" id="PF10604">
    <property type="entry name" value="Polyketide_cyc2"/>
    <property type="match status" value="1"/>
</dbReference>
<evidence type="ECO:0000313" key="1">
    <source>
        <dbReference type="EMBL" id="NDV62411.1"/>
    </source>
</evidence>
<organism evidence="1 2">
    <name type="scientific">Oceanipulchritudo coccoides</name>
    <dbReference type="NCBI Taxonomy" id="2706888"/>
    <lineage>
        <taxon>Bacteria</taxon>
        <taxon>Pseudomonadati</taxon>
        <taxon>Verrucomicrobiota</taxon>
        <taxon>Opitutia</taxon>
        <taxon>Puniceicoccales</taxon>
        <taxon>Oceanipulchritudinaceae</taxon>
        <taxon>Oceanipulchritudo</taxon>
    </lineage>
</organism>
<keyword evidence="2" id="KW-1185">Reference proteome</keyword>
<reference evidence="1 2" key="1">
    <citation type="submission" date="2020-02" db="EMBL/GenBank/DDBJ databases">
        <title>Albibacoteraceae fam. nov., the first described family within the subdivision 4 Verrucomicrobia.</title>
        <authorList>
            <person name="Xi F."/>
        </authorList>
    </citation>
    <scope>NUCLEOTIDE SEQUENCE [LARGE SCALE GENOMIC DNA]</scope>
    <source>
        <strain evidence="1 2">CK1056</strain>
    </source>
</reference>
<dbReference type="InterPro" id="IPR023393">
    <property type="entry name" value="START-like_dom_sf"/>
</dbReference>
<comment type="caution">
    <text evidence="1">The sequence shown here is derived from an EMBL/GenBank/DDBJ whole genome shotgun (WGS) entry which is preliminary data.</text>
</comment>
<dbReference type="RefSeq" id="WP_163964264.1">
    <property type="nucleotide sequence ID" value="NZ_JAAGNX010000002.1"/>
</dbReference>
<sequence>MKYFLEIEIAQPVDVVGALIGNPDHLKSWQPDLLEIQHLDGEPGAKGSTALLKYQMGKSTLEMKETILENDLPNRFVCTYEAGKVWNKVENDFEATPAGGTKWLFTSEFKCGGFMRLMVFFMPGMFKKQSLKSMHQFKDFAEGRETA</sequence>
<proteinExistence type="predicted"/>
<dbReference type="EMBL" id="JAAGNX010000002">
    <property type="protein sequence ID" value="NDV62411.1"/>
    <property type="molecule type" value="Genomic_DNA"/>
</dbReference>
<name>A0A6B2M0C9_9BACT</name>
<gene>
    <name evidence="1" type="ORF">G0Q06_08115</name>
</gene>
<dbReference type="AlphaFoldDB" id="A0A6B2M0C9"/>
<dbReference type="Gene3D" id="3.30.530.20">
    <property type="match status" value="1"/>
</dbReference>